<evidence type="ECO:0000256" key="5">
    <source>
        <dbReference type="SAM" id="Phobius"/>
    </source>
</evidence>
<feature type="transmembrane region" description="Helical" evidence="5">
    <location>
        <begin position="55"/>
        <end position="74"/>
    </location>
</feature>
<dbReference type="EMBL" id="BMNZ01000011">
    <property type="protein sequence ID" value="GGN09173.1"/>
    <property type="molecule type" value="Genomic_DNA"/>
</dbReference>
<reference evidence="8" key="1">
    <citation type="journal article" date="2019" name="Int. J. Syst. Evol. Microbiol.">
        <title>The Global Catalogue of Microorganisms (GCM) 10K type strain sequencing project: providing services to taxonomists for standard genome sequencing and annotation.</title>
        <authorList>
            <consortium name="The Broad Institute Genomics Platform"/>
            <consortium name="The Broad Institute Genome Sequencing Center for Infectious Disease"/>
            <person name="Wu L."/>
            <person name="Ma J."/>
        </authorList>
    </citation>
    <scope>NUCLEOTIDE SEQUENCE [LARGE SCALE GENOMIC DNA]</scope>
    <source>
        <strain evidence="8">JCM 1365</strain>
    </source>
</reference>
<dbReference type="Pfam" id="PF07291">
    <property type="entry name" value="MauE"/>
    <property type="match status" value="1"/>
</dbReference>
<dbReference type="SUPFAM" id="SSF52833">
    <property type="entry name" value="Thioredoxin-like"/>
    <property type="match status" value="1"/>
</dbReference>
<keyword evidence="3 5" id="KW-1133">Transmembrane helix</keyword>
<evidence type="ECO:0000259" key="6">
    <source>
        <dbReference type="Pfam" id="PF07291"/>
    </source>
</evidence>
<dbReference type="InterPro" id="IPR009908">
    <property type="entry name" value="Methylamine_util_MauE"/>
</dbReference>
<keyword evidence="2 5" id="KW-0812">Transmembrane</keyword>
<feature type="transmembrane region" description="Helical" evidence="5">
    <location>
        <begin position="159"/>
        <end position="176"/>
    </location>
</feature>
<organism evidence="7 8">
    <name type="scientific">Terrabacter tumescens</name>
    <dbReference type="NCBI Taxonomy" id="60443"/>
    <lineage>
        <taxon>Bacteria</taxon>
        <taxon>Bacillati</taxon>
        <taxon>Actinomycetota</taxon>
        <taxon>Actinomycetes</taxon>
        <taxon>Micrococcales</taxon>
        <taxon>Intrasporangiaceae</taxon>
        <taxon>Terrabacter</taxon>
    </lineage>
</organism>
<keyword evidence="4 5" id="KW-0472">Membrane</keyword>
<keyword evidence="8" id="KW-1185">Reference proteome</keyword>
<comment type="subcellular location">
    <subcellularLocation>
        <location evidence="1">Membrane</location>
        <topology evidence="1">Multi-pass membrane protein</topology>
    </subcellularLocation>
</comment>
<evidence type="ECO:0000256" key="1">
    <source>
        <dbReference type="ARBA" id="ARBA00004141"/>
    </source>
</evidence>
<feature type="transmembrane region" description="Helical" evidence="5">
    <location>
        <begin position="129"/>
        <end position="147"/>
    </location>
</feature>
<sequence length="334" mass="34855">MGCLECDVPTDPLALAPVVLAIVLVVSAVGKLRAPSALAEAFRDLRVPAPLSGSLVVKALPWVEIALALGLVALGGLPGTAAAVATLVLFTAYLVLVVRALGFDEDVECACFGEFAPGRISRRTVVRNAWLVALAAVAVGVATQGPSVLTRIADGLLPWWWLAGAVAAAITTWLVVGGSSAAVPTVEPTAYADEEGDYVRYRTPALPIMLGDGTTTNLRALGTVRAQLLLYVSDWCSSCHDVVEEVPRWRELLGPVDVRLVLAAAPSDSTLTSADEPQSLHDTERLLDDSFGIRRTPSAILLGADGLLAGGPVTGHDDVLEFVEAIAVELGVAR</sequence>
<dbReference type="InterPro" id="IPR036249">
    <property type="entry name" value="Thioredoxin-like_sf"/>
</dbReference>
<feature type="transmembrane region" description="Helical" evidence="5">
    <location>
        <begin position="80"/>
        <end position="98"/>
    </location>
</feature>
<accession>A0ABQ2IHK0</accession>
<dbReference type="Proteomes" id="UP000623461">
    <property type="component" value="Unassembled WGS sequence"/>
</dbReference>
<name>A0ABQ2IHK0_9MICO</name>
<feature type="domain" description="Methylamine utilisation protein MauE" evidence="6">
    <location>
        <begin position="14"/>
        <end position="139"/>
    </location>
</feature>
<comment type="caution">
    <text evidence="7">The sequence shown here is derived from an EMBL/GenBank/DDBJ whole genome shotgun (WGS) entry which is preliminary data.</text>
</comment>
<evidence type="ECO:0000256" key="4">
    <source>
        <dbReference type="ARBA" id="ARBA00023136"/>
    </source>
</evidence>
<protein>
    <recommendedName>
        <fullName evidence="6">Methylamine utilisation protein MauE domain-containing protein</fullName>
    </recommendedName>
</protein>
<proteinExistence type="predicted"/>
<evidence type="ECO:0000256" key="3">
    <source>
        <dbReference type="ARBA" id="ARBA00022989"/>
    </source>
</evidence>
<feature type="transmembrane region" description="Helical" evidence="5">
    <location>
        <begin position="14"/>
        <end position="34"/>
    </location>
</feature>
<gene>
    <name evidence="7" type="ORF">GCM10009721_41320</name>
</gene>
<evidence type="ECO:0000256" key="2">
    <source>
        <dbReference type="ARBA" id="ARBA00022692"/>
    </source>
</evidence>
<evidence type="ECO:0000313" key="7">
    <source>
        <dbReference type="EMBL" id="GGN09173.1"/>
    </source>
</evidence>
<evidence type="ECO:0000313" key="8">
    <source>
        <dbReference type="Proteomes" id="UP000623461"/>
    </source>
</evidence>